<gene>
    <name evidence="1" type="ORF">SDC9_151279</name>
</gene>
<dbReference type="AlphaFoldDB" id="A0A645EU47"/>
<organism evidence="1">
    <name type="scientific">bioreactor metagenome</name>
    <dbReference type="NCBI Taxonomy" id="1076179"/>
    <lineage>
        <taxon>unclassified sequences</taxon>
        <taxon>metagenomes</taxon>
        <taxon>ecological metagenomes</taxon>
    </lineage>
</organism>
<reference evidence="1" key="1">
    <citation type="submission" date="2019-08" db="EMBL/GenBank/DDBJ databases">
        <authorList>
            <person name="Kucharzyk K."/>
            <person name="Murdoch R.W."/>
            <person name="Higgins S."/>
            <person name="Loffler F."/>
        </authorList>
    </citation>
    <scope>NUCLEOTIDE SEQUENCE</scope>
</reference>
<evidence type="ECO:0000313" key="1">
    <source>
        <dbReference type="EMBL" id="MPN04043.1"/>
    </source>
</evidence>
<name>A0A645EU47_9ZZZZ</name>
<sequence>MLLPILPFPGSFVPQVVCLKEEACTGDVPPSDAVSPLLLDLLIKTTANLIRSLESDETVKRRMDNPLAGVFETRGPYGLTGLSPTRYEAFALEALALKVVLPPTSDVPFIIPGEYAKGDVRPFLELAGQYANAVR</sequence>
<protein>
    <submittedName>
        <fullName evidence="1">Uncharacterized protein</fullName>
    </submittedName>
</protein>
<dbReference type="EMBL" id="VSSQ01049965">
    <property type="protein sequence ID" value="MPN04043.1"/>
    <property type="molecule type" value="Genomic_DNA"/>
</dbReference>
<accession>A0A645EU47</accession>
<proteinExistence type="predicted"/>
<comment type="caution">
    <text evidence="1">The sequence shown here is derived from an EMBL/GenBank/DDBJ whole genome shotgun (WGS) entry which is preliminary data.</text>
</comment>